<gene>
    <name evidence="1" type="ORF">ACN38_g11863</name>
</gene>
<dbReference type="EMBL" id="LHQQ01000327">
    <property type="protein sequence ID" value="KOS37336.1"/>
    <property type="molecule type" value="Genomic_DNA"/>
</dbReference>
<evidence type="ECO:0000313" key="2">
    <source>
        <dbReference type="Proteomes" id="UP000037696"/>
    </source>
</evidence>
<evidence type="ECO:0000313" key="1">
    <source>
        <dbReference type="EMBL" id="KOS37336.1"/>
    </source>
</evidence>
<accession>A0A0M8NQI7</accession>
<sequence length="87" mass="9500">MPPRIHRPQSSLPAANVLIFGWAAAGKEILARSMCALSHACYQSALVSVSKKRQGLSTKKKWQGKSSTYLGGLPMDIYIIDKLILSN</sequence>
<organism evidence="1 2">
    <name type="scientific">Penicillium nordicum</name>
    <dbReference type="NCBI Taxonomy" id="229535"/>
    <lineage>
        <taxon>Eukaryota</taxon>
        <taxon>Fungi</taxon>
        <taxon>Dikarya</taxon>
        <taxon>Ascomycota</taxon>
        <taxon>Pezizomycotina</taxon>
        <taxon>Eurotiomycetes</taxon>
        <taxon>Eurotiomycetidae</taxon>
        <taxon>Eurotiales</taxon>
        <taxon>Aspergillaceae</taxon>
        <taxon>Penicillium</taxon>
    </lineage>
</organism>
<proteinExistence type="predicted"/>
<keyword evidence="2" id="KW-1185">Reference proteome</keyword>
<dbReference type="AlphaFoldDB" id="A0A0M8NQI7"/>
<name>A0A0M8NQI7_9EURO</name>
<reference evidence="1 2" key="1">
    <citation type="submission" date="2015-08" db="EMBL/GenBank/DDBJ databases">
        <title>Genome sequencing of Penicillium nordicum.</title>
        <authorList>
            <person name="Nguyen H.D."/>
            <person name="Seifert K.A."/>
        </authorList>
    </citation>
    <scope>NUCLEOTIDE SEQUENCE [LARGE SCALE GENOMIC DNA]</scope>
    <source>
        <strain evidence="1 2">DAOMC 185683</strain>
    </source>
</reference>
<protein>
    <submittedName>
        <fullName evidence="1">Uncharacterized protein</fullName>
    </submittedName>
</protein>
<dbReference type="Proteomes" id="UP000037696">
    <property type="component" value="Unassembled WGS sequence"/>
</dbReference>
<comment type="caution">
    <text evidence="1">The sequence shown here is derived from an EMBL/GenBank/DDBJ whole genome shotgun (WGS) entry which is preliminary data.</text>
</comment>